<evidence type="ECO:0000256" key="8">
    <source>
        <dbReference type="ARBA" id="ARBA00023118"/>
    </source>
</evidence>
<proteinExistence type="inferred from homology"/>
<dbReference type="NCBIfam" id="TIGR02562">
    <property type="entry name" value="cas3_yersinia"/>
    <property type="match status" value="1"/>
</dbReference>
<keyword evidence="7" id="KW-0067">ATP-binding</keyword>
<evidence type="ECO:0000256" key="6">
    <source>
        <dbReference type="ARBA" id="ARBA00022806"/>
    </source>
</evidence>
<evidence type="ECO:0000313" key="11">
    <source>
        <dbReference type="Proteomes" id="UP000480164"/>
    </source>
</evidence>
<dbReference type="InterPro" id="IPR013395">
    <property type="entry name" value="CRISPR-assoc_Cas3_yers"/>
</dbReference>
<dbReference type="Pfam" id="PF21384">
    <property type="entry name" value="Cas3_I-F_Cas2"/>
    <property type="match status" value="1"/>
</dbReference>
<evidence type="ECO:0000313" key="10">
    <source>
        <dbReference type="EMBL" id="MTD27338.1"/>
    </source>
</evidence>
<dbReference type="Pfam" id="PF22590">
    <property type="entry name" value="Cas3-like_C_2"/>
    <property type="match status" value="1"/>
</dbReference>
<evidence type="ECO:0000256" key="3">
    <source>
        <dbReference type="ARBA" id="ARBA00022723"/>
    </source>
</evidence>
<dbReference type="InterPro" id="IPR027417">
    <property type="entry name" value="P-loop_NTPase"/>
</dbReference>
<evidence type="ECO:0000256" key="5">
    <source>
        <dbReference type="ARBA" id="ARBA00022801"/>
    </source>
</evidence>
<name>A0ABW9RBB8_9GAMM</name>
<feature type="domain" description="HD Cas3-type" evidence="9">
    <location>
        <begin position="102"/>
        <end position="326"/>
    </location>
</feature>
<dbReference type="SUPFAM" id="SSF52540">
    <property type="entry name" value="P-loop containing nucleoside triphosphate hydrolases"/>
    <property type="match status" value="1"/>
</dbReference>
<evidence type="ECO:0000259" key="9">
    <source>
        <dbReference type="PROSITE" id="PS51643"/>
    </source>
</evidence>
<dbReference type="InterPro" id="IPR054712">
    <property type="entry name" value="Cas3-like_dom"/>
</dbReference>
<dbReference type="EMBL" id="WLZX01000003">
    <property type="protein sequence ID" value="MTD27338.1"/>
    <property type="molecule type" value="Genomic_DNA"/>
</dbReference>
<comment type="similarity">
    <text evidence="1">In the N-terminal section; belongs to the CRISPR-associated nuclease Cas3-HD family.</text>
</comment>
<protein>
    <submittedName>
        <fullName evidence="10">Type I-F CRISPR-associated helicase Cas3</fullName>
    </submittedName>
</protein>
<organism evidence="10 11">
    <name type="scientific">Erwinia sorbitola</name>
    <dbReference type="NCBI Taxonomy" id="2681984"/>
    <lineage>
        <taxon>Bacteria</taxon>
        <taxon>Pseudomonadati</taxon>
        <taxon>Pseudomonadota</taxon>
        <taxon>Gammaproteobacteria</taxon>
        <taxon>Enterobacterales</taxon>
        <taxon>Erwiniaceae</taxon>
        <taxon>Erwinia</taxon>
    </lineage>
</organism>
<dbReference type="PROSITE" id="PS51643">
    <property type="entry name" value="HD_CAS3"/>
    <property type="match status" value="1"/>
</dbReference>
<evidence type="ECO:0000256" key="4">
    <source>
        <dbReference type="ARBA" id="ARBA00022741"/>
    </source>
</evidence>
<evidence type="ECO:0000256" key="7">
    <source>
        <dbReference type="ARBA" id="ARBA00022840"/>
    </source>
</evidence>
<gene>
    <name evidence="10" type="primary">cas3f</name>
    <name evidence="10" type="ORF">GK011_10340</name>
</gene>
<dbReference type="InterPro" id="IPR038257">
    <property type="entry name" value="CRISPR-assoc_Cas3_HD_sf"/>
</dbReference>
<keyword evidence="3" id="KW-0479">Metal-binding</keyword>
<dbReference type="InterPro" id="IPR048823">
    <property type="entry name" value="Cas3_I-F_Cas2"/>
</dbReference>
<keyword evidence="8" id="KW-0051">Antiviral defense</keyword>
<keyword evidence="4" id="KW-0547">Nucleotide-binding</keyword>
<dbReference type="InterPro" id="IPR006483">
    <property type="entry name" value="CRISPR-assoc_Cas3_HD"/>
</dbReference>
<keyword evidence="11" id="KW-1185">Reference proteome</keyword>
<sequence length="1109" mass="126284">MNILLISQCNKNALDESRRILDQFAERKGDRSWQTAITKQGLDTLRKLLRKTARRNTAVACHWIKNSGQTELLWIVGNLRRFNQCGVVPTHTTRRDILKSHDENSWHSVNAISLLAAIAGLFHDFGKSNRLFQQMLHKKSGAKTYQPYRHEWVSLRLFVAFVGKRADKEWIASLAQVAAADEQRVLDELVKDSLQELTISSPFAGLPPVAQVVAWLILSHHRLPAYPSWGYDNPPKLQYSEEWLCSQLDALWNAVNHHSRELKPADFQAQWQFPEGTPLRSALWRTRAQKIAQRVLTQPAWMEHINLRQRFTCHMARLSLMLADHIYSARPPTPAWQDPAYTASANTDRVSGELKQRLDEHNIGVAQNALLLARSLPQLRKTLPAITRHKGFKKRSENDKYRWQDKAWQTTCALRERAFKQGFFGVNMASTGCGKTLANARIMYALADEQQGCRFSIALGLRTLTLQTGDALRKRLGLEEDDLGVLIGSQPVAQLHKLNRHQPDEQDASGSESSEALFAGHQYVRYDGSLDDGRLSRWLKGAEGSDHSKGHDKLNKLVSAPVLVTTIDHLIGATEGVRGGKQIAPMLRLLTSDLVLDEPDDFDVNDLHALCRLVNWAGMLGSRVLLSSATLPPAMVQALFNAYRSGREIFNQACGLTAESDICCAWFDERDTSIKDLRRPLQFKQQHQAFVTQRADWLGRQPVLRRARLLPVVPENNNSQMVYTCVADTIFRSMQQLHAAHHQLHPDGIKTVSLGLVRMANINPLVAVAQLLLATPAPENTHIHYCVYHSQHPLAMRSWIEERLDAALMREEQGALWQIAEVQQALEAYPQQQHHLFVVLGTAVTEVGRDHDYDWAIAEPSSMRSLIQLAGRVQRHRQESKPDDNLLILQQNIRALQSSDNQRPAYCRPGFENEHFMLASHDLSQLLKKEQYQTINAIPRITERADTDNSLPFHNLVDLEHSRLWQELQGVGRKNKSDYFAALWWREEMSWSGEPQRLKPFRKSSPQALHYLLIEEEGDRPEFYMLDSGAAGRKKSAIERGKAPQFASGVSAWVDTDYQRIYLRLAEALHMELVDVSMKFGEISLRDERNDAPEIWFFDPFLGVYQLSY</sequence>
<keyword evidence="6" id="KW-0347">Helicase</keyword>
<keyword evidence="5" id="KW-0378">Hydrolase</keyword>
<comment type="similarity">
    <text evidence="2">In the central section; belongs to the CRISPR-associated helicase Cas3 family.</text>
</comment>
<accession>A0ABW9RBB8</accession>
<dbReference type="RefSeq" id="WP_154752630.1">
    <property type="nucleotide sequence ID" value="NZ_WLZX01000003.1"/>
</dbReference>
<comment type="caution">
    <text evidence="10">The sequence shown here is derived from an EMBL/GenBank/DDBJ whole genome shotgun (WGS) entry which is preliminary data.</text>
</comment>
<dbReference type="Gene3D" id="3.40.50.300">
    <property type="entry name" value="P-loop containing nucleotide triphosphate hydrolases"/>
    <property type="match status" value="1"/>
</dbReference>
<dbReference type="Gene3D" id="1.10.3210.30">
    <property type="match status" value="1"/>
</dbReference>
<reference evidence="10 11" key="1">
    <citation type="submission" date="2019-11" db="EMBL/GenBank/DDBJ databases">
        <title>Erwinia sp. nov., isolated from feces of birds in Tibet plateau of China.</title>
        <authorList>
            <person name="Ge Y."/>
        </authorList>
    </citation>
    <scope>NUCLEOTIDE SEQUENCE [LARGE SCALE GENOMIC DNA]</scope>
    <source>
        <strain evidence="10 11">J316</strain>
    </source>
</reference>
<evidence type="ECO:0000256" key="1">
    <source>
        <dbReference type="ARBA" id="ARBA00006847"/>
    </source>
</evidence>
<dbReference type="Proteomes" id="UP000480164">
    <property type="component" value="Unassembled WGS sequence"/>
</dbReference>
<evidence type="ECO:0000256" key="2">
    <source>
        <dbReference type="ARBA" id="ARBA00009046"/>
    </source>
</evidence>